<name>A0A6J4VES2_9BACT</name>
<dbReference type="PANTHER" id="PTHR43877:SF2">
    <property type="entry name" value="AMINOALKYLPHOSPHONATE N-ACETYLTRANSFERASE-RELATED"/>
    <property type="match status" value="1"/>
</dbReference>
<evidence type="ECO:0000259" key="3">
    <source>
        <dbReference type="PROSITE" id="PS51186"/>
    </source>
</evidence>
<reference evidence="4" key="1">
    <citation type="submission" date="2020-02" db="EMBL/GenBank/DDBJ databases">
        <authorList>
            <person name="Meier V. D."/>
        </authorList>
    </citation>
    <scope>NUCLEOTIDE SEQUENCE</scope>
    <source>
        <strain evidence="4">AVDCRST_MAG18</strain>
    </source>
</reference>
<dbReference type="Gene3D" id="3.40.630.30">
    <property type="match status" value="2"/>
</dbReference>
<proteinExistence type="predicted"/>
<organism evidence="4">
    <name type="scientific">uncultured Thermomicrobiales bacterium</name>
    <dbReference type="NCBI Taxonomy" id="1645740"/>
    <lineage>
        <taxon>Bacteria</taxon>
        <taxon>Pseudomonadati</taxon>
        <taxon>Thermomicrobiota</taxon>
        <taxon>Thermomicrobia</taxon>
        <taxon>Thermomicrobiales</taxon>
        <taxon>environmental samples</taxon>
    </lineage>
</organism>
<keyword evidence="1" id="KW-0808">Transferase</keyword>
<dbReference type="AlphaFoldDB" id="A0A6J4VES2"/>
<dbReference type="GO" id="GO:0016747">
    <property type="term" value="F:acyltransferase activity, transferring groups other than amino-acyl groups"/>
    <property type="evidence" value="ECO:0007669"/>
    <property type="project" value="InterPro"/>
</dbReference>
<dbReference type="PROSITE" id="PS51186">
    <property type="entry name" value="GNAT"/>
    <property type="match status" value="2"/>
</dbReference>
<feature type="domain" description="N-acetyltransferase" evidence="3">
    <location>
        <begin position="192"/>
        <end position="331"/>
    </location>
</feature>
<accession>A0A6J4VES2</accession>
<dbReference type="InterPro" id="IPR050832">
    <property type="entry name" value="Bact_Acetyltransf"/>
</dbReference>
<dbReference type="Pfam" id="PF00583">
    <property type="entry name" value="Acetyltransf_1"/>
    <property type="match status" value="2"/>
</dbReference>
<feature type="domain" description="N-acetyltransferase" evidence="3">
    <location>
        <begin position="3"/>
        <end position="172"/>
    </location>
</feature>
<gene>
    <name evidence="4" type="ORF">AVDCRST_MAG18-2699</name>
</gene>
<evidence type="ECO:0000256" key="1">
    <source>
        <dbReference type="ARBA" id="ARBA00022679"/>
    </source>
</evidence>
<dbReference type="EMBL" id="CADCWN010000207">
    <property type="protein sequence ID" value="CAA9577262.1"/>
    <property type="molecule type" value="Genomic_DNA"/>
</dbReference>
<evidence type="ECO:0000313" key="4">
    <source>
        <dbReference type="EMBL" id="CAA9577262.1"/>
    </source>
</evidence>
<dbReference type="PANTHER" id="PTHR43877">
    <property type="entry name" value="AMINOALKYLPHOSPHONATE N-ACETYLTRANSFERASE-RELATED-RELATED"/>
    <property type="match status" value="1"/>
</dbReference>
<keyword evidence="2" id="KW-0012">Acyltransferase</keyword>
<sequence>MSATVALYDPAEAPALIALWNRALGGCFPLTERLWRQNVDEDPNWRRGDGLILRAADGTPIGFALMRIYRHHATNPDMAALRDLGWIMALVIDPLRAGCGYGGQLLHAAESRLRAAGATRCDIGGSPGHLLPGPPSDDLRALRFWSRHGYPPVREVSDLRRALADWSPPPVPGAITDGGWRITPGQPGQEGAFLAALSRDFPGRWRAALADTFARGGSAEDLVELRDPAGGIAGFLATWRPEGRFLGPGLHWLPALGPCPGAIGPLGIAPTARGKGLGLALVAGAVNLLRERGVADCTIDWVGEELLDFYAHLGFRPVRAYQRCAQKALSA</sequence>
<dbReference type="CDD" id="cd04301">
    <property type="entry name" value="NAT_SF"/>
    <property type="match status" value="2"/>
</dbReference>
<protein>
    <recommendedName>
        <fullName evidence="3">N-acetyltransferase domain-containing protein</fullName>
    </recommendedName>
</protein>
<dbReference type="InterPro" id="IPR016181">
    <property type="entry name" value="Acyl_CoA_acyltransferase"/>
</dbReference>
<evidence type="ECO:0000256" key="2">
    <source>
        <dbReference type="ARBA" id="ARBA00023315"/>
    </source>
</evidence>
<dbReference type="SUPFAM" id="SSF55729">
    <property type="entry name" value="Acyl-CoA N-acyltransferases (Nat)"/>
    <property type="match status" value="2"/>
</dbReference>
<dbReference type="InterPro" id="IPR000182">
    <property type="entry name" value="GNAT_dom"/>
</dbReference>